<keyword evidence="2 7" id="KW-0808">Transferase</keyword>
<dbReference type="InterPro" id="IPR036390">
    <property type="entry name" value="WH_DNA-bd_sf"/>
</dbReference>
<dbReference type="Proteomes" id="UP000292003">
    <property type="component" value="Unassembled WGS sequence"/>
</dbReference>
<dbReference type="InterPro" id="IPR016461">
    <property type="entry name" value="COMT-like"/>
</dbReference>
<organism evidence="7 8">
    <name type="scientific">Amycolatopsis suaedae</name>
    <dbReference type="NCBI Taxonomy" id="2510978"/>
    <lineage>
        <taxon>Bacteria</taxon>
        <taxon>Bacillati</taxon>
        <taxon>Actinomycetota</taxon>
        <taxon>Actinomycetes</taxon>
        <taxon>Pseudonocardiales</taxon>
        <taxon>Pseudonocardiaceae</taxon>
        <taxon>Amycolatopsis</taxon>
    </lineage>
</organism>
<dbReference type="Pfam" id="PF00891">
    <property type="entry name" value="Methyltransf_2"/>
    <property type="match status" value="1"/>
</dbReference>
<gene>
    <name evidence="7" type="ORF">EWH70_33550</name>
</gene>
<dbReference type="PIRSF" id="PIRSF005739">
    <property type="entry name" value="O-mtase"/>
    <property type="match status" value="1"/>
</dbReference>
<dbReference type="OrthoDB" id="3804952at2"/>
<feature type="domain" description="O-methyltransferase C-terminal" evidence="5">
    <location>
        <begin position="111"/>
        <end position="317"/>
    </location>
</feature>
<evidence type="ECO:0000259" key="5">
    <source>
        <dbReference type="Pfam" id="PF00891"/>
    </source>
</evidence>
<comment type="caution">
    <text evidence="7">The sequence shown here is derived from an EMBL/GenBank/DDBJ whole genome shotgun (WGS) entry which is preliminary data.</text>
</comment>
<dbReference type="GO" id="GO:0032259">
    <property type="term" value="P:methylation"/>
    <property type="evidence" value="ECO:0007669"/>
    <property type="project" value="UniProtKB-KW"/>
</dbReference>
<dbReference type="EMBL" id="SFCC01000023">
    <property type="protein sequence ID" value="RZQ59520.1"/>
    <property type="molecule type" value="Genomic_DNA"/>
</dbReference>
<protein>
    <submittedName>
        <fullName evidence="7">Carminomycin 4-O-methyltransferase</fullName>
    </submittedName>
</protein>
<dbReference type="AlphaFoldDB" id="A0A4Q7IX63"/>
<evidence type="ECO:0000256" key="3">
    <source>
        <dbReference type="ARBA" id="ARBA00022691"/>
    </source>
</evidence>
<dbReference type="SUPFAM" id="SSF46785">
    <property type="entry name" value="Winged helix' DNA-binding domain"/>
    <property type="match status" value="1"/>
</dbReference>
<dbReference type="InterPro" id="IPR001077">
    <property type="entry name" value="COMT_C"/>
</dbReference>
<feature type="domain" description="O-methyltransferase dimerisation" evidence="6">
    <location>
        <begin position="17"/>
        <end position="86"/>
    </location>
</feature>
<dbReference type="InterPro" id="IPR012967">
    <property type="entry name" value="COMT_dimerisation"/>
</dbReference>
<dbReference type="Gene3D" id="3.40.50.150">
    <property type="entry name" value="Vaccinia Virus protein VP39"/>
    <property type="match status" value="1"/>
</dbReference>
<accession>A0A4Q7IX63</accession>
<dbReference type="PANTHER" id="PTHR43712:SF2">
    <property type="entry name" value="O-METHYLTRANSFERASE CICE"/>
    <property type="match status" value="1"/>
</dbReference>
<feature type="active site" description="Proton acceptor" evidence="4">
    <location>
        <position position="247"/>
    </location>
</feature>
<dbReference type="Gene3D" id="1.10.287.1350">
    <property type="match status" value="1"/>
</dbReference>
<dbReference type="Gene3D" id="1.10.10.10">
    <property type="entry name" value="Winged helix-like DNA-binding domain superfamily/Winged helix DNA-binding domain"/>
    <property type="match status" value="1"/>
</dbReference>
<sequence length="355" mass="38465">MADDDQHVLEMVRLASLATPWAIRAAVTFALPDLIDAGHSSVEELARHTGTDADALGRVLRYLTGLGVFAQSGDGTYQVTPFGRVLRHDHGSGIHSWLDQSGFSGRIDQTYGRLIDSVRSGKPAYEPLFGLPAWDDLENQPELADSFNRMMASHTDVFAAAVATEYDWSAVRRVVDVGGGLGHLLAELLRRHPHLHGTLVDLPNTAAAGKPVLDSAEFQDRYEICGQSFFDPLPAGGDVYLLANIVHDWADHEAIAILRRCAEAASPHGKVLLVDRVIRDNDDHLRVAAADLHMLLTLGGKERSEAEFAALGTAAGLRLDEVQPLTRPPDLFLVRYGVSLPGGVPMTTPESPPAR</sequence>
<reference evidence="7 8" key="1">
    <citation type="submission" date="2019-02" db="EMBL/GenBank/DDBJ databases">
        <title>Draft genome sequence of Amycolatopsis sp. 8-3EHSu isolated from roots of Suaeda maritima.</title>
        <authorList>
            <person name="Duangmal K."/>
            <person name="Chantavorakit T."/>
        </authorList>
    </citation>
    <scope>NUCLEOTIDE SEQUENCE [LARGE SCALE GENOMIC DNA]</scope>
    <source>
        <strain evidence="7 8">8-3EHSu</strain>
    </source>
</reference>
<evidence type="ECO:0000259" key="6">
    <source>
        <dbReference type="Pfam" id="PF08100"/>
    </source>
</evidence>
<dbReference type="PANTHER" id="PTHR43712">
    <property type="entry name" value="PUTATIVE (AFU_ORTHOLOGUE AFUA_4G14580)-RELATED"/>
    <property type="match status" value="1"/>
</dbReference>
<evidence type="ECO:0000256" key="4">
    <source>
        <dbReference type="PIRSR" id="PIRSR005739-1"/>
    </source>
</evidence>
<keyword evidence="8" id="KW-1185">Reference proteome</keyword>
<dbReference type="InterPro" id="IPR036388">
    <property type="entry name" value="WH-like_DNA-bd_sf"/>
</dbReference>
<keyword evidence="1 7" id="KW-0489">Methyltransferase</keyword>
<evidence type="ECO:0000256" key="2">
    <source>
        <dbReference type="ARBA" id="ARBA00022679"/>
    </source>
</evidence>
<dbReference type="PROSITE" id="PS51683">
    <property type="entry name" value="SAM_OMT_II"/>
    <property type="match status" value="1"/>
</dbReference>
<dbReference type="Pfam" id="PF08100">
    <property type="entry name" value="Dimerisation"/>
    <property type="match status" value="1"/>
</dbReference>
<dbReference type="CDD" id="cd02440">
    <property type="entry name" value="AdoMet_MTases"/>
    <property type="match status" value="1"/>
</dbReference>
<evidence type="ECO:0000313" key="7">
    <source>
        <dbReference type="EMBL" id="RZQ59520.1"/>
    </source>
</evidence>
<proteinExistence type="predicted"/>
<dbReference type="RefSeq" id="WP_130479618.1">
    <property type="nucleotide sequence ID" value="NZ_SFCC01000023.1"/>
</dbReference>
<dbReference type="GO" id="GO:0046983">
    <property type="term" value="F:protein dimerization activity"/>
    <property type="evidence" value="ECO:0007669"/>
    <property type="project" value="InterPro"/>
</dbReference>
<evidence type="ECO:0000256" key="1">
    <source>
        <dbReference type="ARBA" id="ARBA00022603"/>
    </source>
</evidence>
<dbReference type="SUPFAM" id="SSF53335">
    <property type="entry name" value="S-adenosyl-L-methionine-dependent methyltransferases"/>
    <property type="match status" value="1"/>
</dbReference>
<dbReference type="GO" id="GO:0008171">
    <property type="term" value="F:O-methyltransferase activity"/>
    <property type="evidence" value="ECO:0007669"/>
    <property type="project" value="InterPro"/>
</dbReference>
<keyword evidence="3" id="KW-0949">S-adenosyl-L-methionine</keyword>
<evidence type="ECO:0000313" key="8">
    <source>
        <dbReference type="Proteomes" id="UP000292003"/>
    </source>
</evidence>
<dbReference type="InterPro" id="IPR029063">
    <property type="entry name" value="SAM-dependent_MTases_sf"/>
</dbReference>
<name>A0A4Q7IX63_9PSEU</name>